<evidence type="ECO:0000313" key="2">
    <source>
        <dbReference type="Proteomes" id="UP000006878"/>
    </source>
</evidence>
<proteinExistence type="predicted"/>
<dbReference type="EMBL" id="FQ311875">
    <property type="protein sequence ID" value="CBT76539.1"/>
    <property type="molecule type" value="Genomic_DNA"/>
</dbReference>
<reference evidence="2" key="1">
    <citation type="journal article" date="2010" name="PLoS ONE">
        <title>The Arthrobacter arilaitensis Re117 genome sequence reveals its genetic adaptation to the surface of cheese.</title>
        <authorList>
            <person name="Monnet C."/>
            <person name="Loux V."/>
            <person name="Gibrat J.F."/>
            <person name="Spinnler E."/>
            <person name="Barbe V."/>
            <person name="Vacherie B."/>
            <person name="Gavory F."/>
            <person name="Gourbeyre E."/>
            <person name="Siguier P."/>
            <person name="Chandler M."/>
            <person name="Elleuch R."/>
            <person name="Irlinger F."/>
            <person name="Vallaeys T."/>
        </authorList>
    </citation>
    <scope>NUCLEOTIDE SEQUENCE</scope>
    <source>
        <strain evidence="2">DSM 16368 / CIP 108037 / IAM 15318 / JCM 13566 / Re117</strain>
    </source>
</reference>
<keyword evidence="2" id="KW-1185">Reference proteome</keyword>
<gene>
    <name evidence="1" type="ordered locus">AARI_23190</name>
</gene>
<reference evidence="2" key="2">
    <citation type="submission" date="2010-07" db="EMBL/GenBank/DDBJ databases">
        <title>Complete genome sequence of Arthrobacter arilaitensis (strain DSM 16368 / CIP 108037 / JCM 13566 / Re117).</title>
        <authorList>
            <person name="Genoscope."/>
        </authorList>
    </citation>
    <scope>NUCLEOTIDE SEQUENCE [LARGE SCALE GENOMIC DNA]</scope>
    <source>
        <strain evidence="2">DSM 16368 / CIP 108037 / IAM 15318 / JCM 13566 / Re117</strain>
    </source>
</reference>
<sequence>MLPSWQQLVKAKDSRWFLADPTGIFFTSKGDELQLEGA</sequence>
<dbReference type="Proteomes" id="UP000006878">
    <property type="component" value="Chromosome"/>
</dbReference>
<protein>
    <submittedName>
        <fullName evidence="1">Uncharacterized protein</fullName>
    </submittedName>
</protein>
<name>A0ABM9PYU3_GLUAR</name>
<organism evidence="1 2">
    <name type="scientific">Glutamicibacter arilaitensis (strain DSM 16368 / CIP 108037 / IAM 15318 / JCM 13566 / NCIMB 14258 / Re117)</name>
    <name type="common">Arthrobacter arilaitensis</name>
    <dbReference type="NCBI Taxonomy" id="861360"/>
    <lineage>
        <taxon>Bacteria</taxon>
        <taxon>Bacillati</taxon>
        <taxon>Actinomycetota</taxon>
        <taxon>Actinomycetes</taxon>
        <taxon>Micrococcales</taxon>
        <taxon>Micrococcaceae</taxon>
        <taxon>Glutamicibacter</taxon>
    </lineage>
</organism>
<accession>A0ABM9PYU3</accession>
<evidence type="ECO:0000313" key="1">
    <source>
        <dbReference type="EMBL" id="CBT76539.1"/>
    </source>
</evidence>